<dbReference type="Pfam" id="PF00188">
    <property type="entry name" value="CAP"/>
    <property type="match status" value="1"/>
</dbReference>
<protein>
    <submittedName>
        <fullName evidence="3">SCP-like protein</fullName>
    </submittedName>
</protein>
<dbReference type="CDD" id="cd05380">
    <property type="entry name" value="CAP_euk"/>
    <property type="match status" value="1"/>
</dbReference>
<evidence type="ECO:0000313" key="4">
    <source>
        <dbReference type="Proteomes" id="UP000252519"/>
    </source>
</evidence>
<evidence type="ECO:0000256" key="1">
    <source>
        <dbReference type="SAM" id="SignalP"/>
    </source>
</evidence>
<organism evidence="3 4">
    <name type="scientific">Ancylostoma caninum</name>
    <name type="common">Dog hookworm</name>
    <dbReference type="NCBI Taxonomy" id="29170"/>
    <lineage>
        <taxon>Eukaryota</taxon>
        <taxon>Metazoa</taxon>
        <taxon>Ecdysozoa</taxon>
        <taxon>Nematoda</taxon>
        <taxon>Chromadorea</taxon>
        <taxon>Rhabditida</taxon>
        <taxon>Rhabditina</taxon>
        <taxon>Rhabditomorpha</taxon>
        <taxon>Strongyloidea</taxon>
        <taxon>Ancylostomatidae</taxon>
        <taxon>Ancylostomatinae</taxon>
        <taxon>Ancylostoma</taxon>
    </lineage>
</organism>
<sequence>MTRFLFFLSLGFLGVVKEVGASANTTTAATTTSVSTTTEIPRCPDSGMNHAARRAFLNTHNRLRSRLAKGQEFNGNFGFAPQAANMQKMSYDCYAESTALAHARTCSGKLSNPDTRPGLKENFIEIYKTYMNLPQTARHMAWHNNVRLGCGIARCPSFYFVVCHYGPGGNIIGEPFYTVGSPCSMCPGGTACNNSTMLCDSP</sequence>
<dbReference type="SMART" id="SM00198">
    <property type="entry name" value="SCP"/>
    <property type="match status" value="1"/>
</dbReference>
<comment type="caution">
    <text evidence="3">The sequence shown here is derived from an EMBL/GenBank/DDBJ whole genome shotgun (WGS) entry which is preliminary data.</text>
</comment>
<dbReference type="SUPFAM" id="SSF55797">
    <property type="entry name" value="PR-1-like"/>
    <property type="match status" value="1"/>
</dbReference>
<dbReference type="InterPro" id="IPR001283">
    <property type="entry name" value="CRISP-related"/>
</dbReference>
<name>A0A368GJ26_ANCCA</name>
<dbReference type="InterPro" id="IPR018244">
    <property type="entry name" value="Allrgn_V5/Tpx1_CS"/>
</dbReference>
<reference evidence="3 4" key="1">
    <citation type="submission" date="2014-10" db="EMBL/GenBank/DDBJ databases">
        <title>Draft genome of the hookworm Ancylostoma caninum.</title>
        <authorList>
            <person name="Mitreva M."/>
        </authorList>
    </citation>
    <scope>NUCLEOTIDE SEQUENCE [LARGE SCALE GENOMIC DNA]</scope>
    <source>
        <strain evidence="3 4">Baltimore</strain>
    </source>
</reference>
<dbReference type="PANTHER" id="PTHR10334">
    <property type="entry name" value="CYSTEINE-RICH SECRETORY PROTEIN-RELATED"/>
    <property type="match status" value="1"/>
</dbReference>
<dbReference type="AlphaFoldDB" id="A0A368GJ26"/>
<dbReference type="InterPro" id="IPR035940">
    <property type="entry name" value="CAP_sf"/>
</dbReference>
<gene>
    <name evidence="3" type="ORF">ANCCAN_11023</name>
</gene>
<dbReference type="Proteomes" id="UP000252519">
    <property type="component" value="Unassembled WGS sequence"/>
</dbReference>
<feature type="signal peptide" evidence="1">
    <location>
        <begin position="1"/>
        <end position="21"/>
    </location>
</feature>
<evidence type="ECO:0000259" key="2">
    <source>
        <dbReference type="SMART" id="SM00198"/>
    </source>
</evidence>
<dbReference type="InterPro" id="IPR014044">
    <property type="entry name" value="CAP_dom"/>
</dbReference>
<keyword evidence="1" id="KW-0732">Signal</keyword>
<dbReference type="Gene3D" id="3.40.33.10">
    <property type="entry name" value="CAP"/>
    <property type="match status" value="2"/>
</dbReference>
<dbReference type="GO" id="GO:0005576">
    <property type="term" value="C:extracellular region"/>
    <property type="evidence" value="ECO:0007669"/>
    <property type="project" value="InterPro"/>
</dbReference>
<evidence type="ECO:0000313" key="3">
    <source>
        <dbReference type="EMBL" id="RCN42975.1"/>
    </source>
</evidence>
<keyword evidence="4" id="KW-1185">Reference proteome</keyword>
<feature type="domain" description="SCP" evidence="2">
    <location>
        <begin position="51"/>
        <end position="173"/>
    </location>
</feature>
<dbReference type="EMBL" id="JOJR01000173">
    <property type="protein sequence ID" value="RCN42975.1"/>
    <property type="molecule type" value="Genomic_DNA"/>
</dbReference>
<dbReference type="PROSITE" id="PS01010">
    <property type="entry name" value="CRISP_2"/>
    <property type="match status" value="1"/>
</dbReference>
<dbReference type="STRING" id="29170.A0A368GJ26"/>
<feature type="chain" id="PRO_5017041444" evidence="1">
    <location>
        <begin position="22"/>
        <end position="202"/>
    </location>
</feature>
<dbReference type="OrthoDB" id="5831981at2759"/>
<proteinExistence type="predicted"/>
<accession>A0A368GJ26</accession>